<evidence type="ECO:0000313" key="6">
    <source>
        <dbReference type="EMBL" id="MBG9389170.1"/>
    </source>
</evidence>
<evidence type="ECO:0000313" key="7">
    <source>
        <dbReference type="Proteomes" id="UP000651050"/>
    </source>
</evidence>
<dbReference type="CDD" id="cd08442">
    <property type="entry name" value="PBP2_YofA_SoxR_like"/>
    <property type="match status" value="1"/>
</dbReference>
<dbReference type="SUPFAM" id="SSF46785">
    <property type="entry name" value="Winged helix' DNA-binding domain"/>
    <property type="match status" value="1"/>
</dbReference>
<comment type="similarity">
    <text evidence="1">Belongs to the LysR transcriptional regulatory family.</text>
</comment>
<keyword evidence="2" id="KW-0805">Transcription regulation</keyword>
<dbReference type="GO" id="GO:0003700">
    <property type="term" value="F:DNA-binding transcription factor activity"/>
    <property type="evidence" value="ECO:0007669"/>
    <property type="project" value="InterPro"/>
</dbReference>
<name>A0A931H5S5_9BURK</name>
<dbReference type="InterPro" id="IPR036390">
    <property type="entry name" value="WH_DNA-bd_sf"/>
</dbReference>
<dbReference type="SUPFAM" id="SSF53850">
    <property type="entry name" value="Periplasmic binding protein-like II"/>
    <property type="match status" value="1"/>
</dbReference>
<dbReference type="EMBL" id="JADWYS010000001">
    <property type="protein sequence ID" value="MBG9389170.1"/>
    <property type="molecule type" value="Genomic_DNA"/>
</dbReference>
<evidence type="ECO:0000259" key="5">
    <source>
        <dbReference type="PROSITE" id="PS50931"/>
    </source>
</evidence>
<dbReference type="RefSeq" id="WP_196986982.1">
    <property type="nucleotide sequence ID" value="NZ_JADWYS010000001.1"/>
</dbReference>
<dbReference type="PRINTS" id="PR00039">
    <property type="entry name" value="HTHLYSR"/>
</dbReference>
<dbReference type="PANTHER" id="PTHR30126:SF40">
    <property type="entry name" value="HTH-TYPE TRANSCRIPTIONAL REGULATOR GLTR"/>
    <property type="match status" value="1"/>
</dbReference>
<keyword evidence="3" id="KW-0238">DNA-binding</keyword>
<dbReference type="Gene3D" id="3.40.190.290">
    <property type="match status" value="1"/>
</dbReference>
<keyword evidence="7" id="KW-1185">Reference proteome</keyword>
<dbReference type="InterPro" id="IPR005119">
    <property type="entry name" value="LysR_subst-bd"/>
</dbReference>
<organism evidence="6 7">
    <name type="scientific">Caenimonas aquaedulcis</name>
    <dbReference type="NCBI Taxonomy" id="2793270"/>
    <lineage>
        <taxon>Bacteria</taxon>
        <taxon>Pseudomonadati</taxon>
        <taxon>Pseudomonadota</taxon>
        <taxon>Betaproteobacteria</taxon>
        <taxon>Burkholderiales</taxon>
        <taxon>Comamonadaceae</taxon>
        <taxon>Caenimonas</taxon>
    </lineage>
</organism>
<dbReference type="InterPro" id="IPR000847">
    <property type="entry name" value="LysR_HTH_N"/>
</dbReference>
<keyword evidence="4" id="KW-0804">Transcription</keyword>
<comment type="caution">
    <text evidence="6">The sequence shown here is derived from an EMBL/GenBank/DDBJ whole genome shotgun (WGS) entry which is preliminary data.</text>
</comment>
<reference evidence="6" key="1">
    <citation type="submission" date="2020-11" db="EMBL/GenBank/DDBJ databases">
        <title>Bacterial whole genome sequence for Caenimonas sp. DR4.4.</title>
        <authorList>
            <person name="Le V."/>
            <person name="Ko S.-R."/>
            <person name="Ahn C.-Y."/>
            <person name="Oh H.-M."/>
        </authorList>
    </citation>
    <scope>NUCLEOTIDE SEQUENCE</scope>
    <source>
        <strain evidence="6">DR4.4</strain>
    </source>
</reference>
<accession>A0A931H5S5</accession>
<evidence type="ECO:0000256" key="3">
    <source>
        <dbReference type="ARBA" id="ARBA00023125"/>
    </source>
</evidence>
<feature type="domain" description="HTH lysR-type" evidence="5">
    <location>
        <begin position="4"/>
        <end position="61"/>
    </location>
</feature>
<dbReference type="AlphaFoldDB" id="A0A931H5S5"/>
<dbReference type="Pfam" id="PF00126">
    <property type="entry name" value="HTH_1"/>
    <property type="match status" value="1"/>
</dbReference>
<dbReference type="Proteomes" id="UP000651050">
    <property type="component" value="Unassembled WGS sequence"/>
</dbReference>
<dbReference type="Gene3D" id="1.10.10.10">
    <property type="entry name" value="Winged helix-like DNA-binding domain superfamily/Winged helix DNA-binding domain"/>
    <property type="match status" value="1"/>
</dbReference>
<dbReference type="PANTHER" id="PTHR30126">
    <property type="entry name" value="HTH-TYPE TRANSCRIPTIONAL REGULATOR"/>
    <property type="match status" value="1"/>
</dbReference>
<dbReference type="PROSITE" id="PS50931">
    <property type="entry name" value="HTH_LYSR"/>
    <property type="match status" value="1"/>
</dbReference>
<gene>
    <name evidence="6" type="ORF">I5803_14130</name>
</gene>
<dbReference type="InterPro" id="IPR036388">
    <property type="entry name" value="WH-like_DNA-bd_sf"/>
</dbReference>
<dbReference type="Pfam" id="PF03466">
    <property type="entry name" value="LysR_substrate"/>
    <property type="match status" value="1"/>
</dbReference>
<evidence type="ECO:0000256" key="2">
    <source>
        <dbReference type="ARBA" id="ARBA00023015"/>
    </source>
</evidence>
<dbReference type="GO" id="GO:0000976">
    <property type="term" value="F:transcription cis-regulatory region binding"/>
    <property type="evidence" value="ECO:0007669"/>
    <property type="project" value="TreeGrafter"/>
</dbReference>
<evidence type="ECO:0000256" key="1">
    <source>
        <dbReference type="ARBA" id="ARBA00009437"/>
    </source>
</evidence>
<protein>
    <submittedName>
        <fullName evidence="6">LysR family transcriptional regulator</fullName>
    </submittedName>
</protein>
<dbReference type="FunFam" id="1.10.10.10:FF:000001">
    <property type="entry name" value="LysR family transcriptional regulator"/>
    <property type="match status" value="1"/>
</dbReference>
<sequence>MRTIDLDSLEIFRAVVSEGGIIRAASKLNRVQSNVTTRIKQLEERLGLQLFRRQGRALVLSPEGELLLSYTQRLFRLADEAESELRTGKPIGVFRIGSLESTAGSRLAPILSKFHRQYPAVVVELVTGTTGALVQRVTNFEIEAAFVSEPFTAPGLNKLKVFDEELVLITAKDFAPVTRPADLSGATLIAFANGCSYRKRLEEWLGGSGVMPARTMEFGSYQAMIACVAAGTGFALVPRSLLVALRSASDVRQHEVPARVRRNHTHLVWHGTASTALTRLQEIVQELPKG</sequence>
<proteinExistence type="inferred from homology"/>
<evidence type="ECO:0000256" key="4">
    <source>
        <dbReference type="ARBA" id="ARBA00023163"/>
    </source>
</evidence>